<accession>A0AAV1E7M6</accession>
<dbReference type="Pfam" id="PF23121">
    <property type="entry name" value="SPOC_AIPP2"/>
    <property type="match status" value="1"/>
</dbReference>
<evidence type="ECO:0000256" key="6">
    <source>
        <dbReference type="SAM" id="MobiDB-lite"/>
    </source>
</evidence>
<feature type="region of interest" description="Disordered" evidence="6">
    <location>
        <begin position="90"/>
        <end position="124"/>
    </location>
</feature>
<feature type="compositionally biased region" description="Polar residues" evidence="6">
    <location>
        <begin position="111"/>
        <end position="120"/>
    </location>
</feature>
<reference evidence="8" key="1">
    <citation type="submission" date="2023-03" db="EMBL/GenBank/DDBJ databases">
        <authorList>
            <person name="Julca I."/>
        </authorList>
    </citation>
    <scope>NUCLEOTIDE SEQUENCE</scope>
</reference>
<evidence type="ECO:0000313" key="8">
    <source>
        <dbReference type="EMBL" id="CAI9115678.1"/>
    </source>
</evidence>
<feature type="domain" description="AIPP2-like SPOC-like" evidence="7">
    <location>
        <begin position="210"/>
        <end position="331"/>
    </location>
</feature>
<keyword evidence="3" id="KW-0862">Zinc</keyword>
<evidence type="ECO:0000256" key="3">
    <source>
        <dbReference type="ARBA" id="ARBA00022833"/>
    </source>
</evidence>
<keyword evidence="9" id="KW-1185">Reference proteome</keyword>
<dbReference type="GO" id="GO:0034244">
    <property type="term" value="P:negative regulation of transcription elongation by RNA polymerase II"/>
    <property type="evidence" value="ECO:0007669"/>
    <property type="project" value="InterPro"/>
</dbReference>
<dbReference type="AlphaFoldDB" id="A0AAV1E7M6"/>
<evidence type="ECO:0000256" key="4">
    <source>
        <dbReference type="ARBA" id="ARBA00023015"/>
    </source>
</evidence>
<keyword evidence="5" id="KW-0804">Transcription</keyword>
<dbReference type="SUPFAM" id="SSF57903">
    <property type="entry name" value="FYVE/PHD zinc finger"/>
    <property type="match status" value="1"/>
</dbReference>
<evidence type="ECO:0000256" key="2">
    <source>
        <dbReference type="ARBA" id="ARBA00022771"/>
    </source>
</evidence>
<keyword evidence="1" id="KW-0479">Metal-binding</keyword>
<dbReference type="InterPro" id="IPR011011">
    <property type="entry name" value="Znf_FYVE_PHD"/>
</dbReference>
<name>A0AAV1E7M6_OLDCO</name>
<evidence type="ECO:0000313" key="9">
    <source>
        <dbReference type="Proteomes" id="UP001161247"/>
    </source>
</evidence>
<evidence type="ECO:0000256" key="1">
    <source>
        <dbReference type="ARBA" id="ARBA00022723"/>
    </source>
</evidence>
<keyword evidence="4" id="KW-0805">Transcription regulation</keyword>
<dbReference type="GO" id="GO:0140566">
    <property type="term" value="F:histone reader activity"/>
    <property type="evidence" value="ECO:0007669"/>
    <property type="project" value="InterPro"/>
</dbReference>
<proteinExistence type="predicted"/>
<evidence type="ECO:0000256" key="5">
    <source>
        <dbReference type="ARBA" id="ARBA00023163"/>
    </source>
</evidence>
<dbReference type="EMBL" id="OX459125">
    <property type="protein sequence ID" value="CAI9115678.1"/>
    <property type="molecule type" value="Genomic_DNA"/>
</dbReference>
<dbReference type="Gene3D" id="3.30.40.10">
    <property type="entry name" value="Zinc/RING finger domain, C3HC4 (zinc finger)"/>
    <property type="match status" value="1"/>
</dbReference>
<dbReference type="CDD" id="cd15489">
    <property type="entry name" value="PHD_SF"/>
    <property type="match status" value="1"/>
</dbReference>
<dbReference type="PANTHER" id="PTHR33304">
    <property type="match status" value="1"/>
</dbReference>
<organism evidence="8 9">
    <name type="scientific">Oldenlandia corymbosa var. corymbosa</name>
    <dbReference type="NCBI Taxonomy" id="529605"/>
    <lineage>
        <taxon>Eukaryota</taxon>
        <taxon>Viridiplantae</taxon>
        <taxon>Streptophyta</taxon>
        <taxon>Embryophyta</taxon>
        <taxon>Tracheophyta</taxon>
        <taxon>Spermatophyta</taxon>
        <taxon>Magnoliopsida</taxon>
        <taxon>eudicotyledons</taxon>
        <taxon>Gunneridae</taxon>
        <taxon>Pentapetalae</taxon>
        <taxon>asterids</taxon>
        <taxon>lamiids</taxon>
        <taxon>Gentianales</taxon>
        <taxon>Rubiaceae</taxon>
        <taxon>Rubioideae</taxon>
        <taxon>Spermacoceae</taxon>
        <taxon>Hedyotis-Oldenlandia complex</taxon>
        <taxon>Oldenlandia</taxon>
    </lineage>
</organism>
<dbReference type="InterPro" id="IPR049914">
    <property type="entry name" value="PHD1-3/5-6"/>
</dbReference>
<keyword evidence="2" id="KW-0863">Zinc-finger</keyword>
<dbReference type="Proteomes" id="UP001161247">
    <property type="component" value="Chromosome 8"/>
</dbReference>
<dbReference type="GO" id="GO:0008270">
    <property type="term" value="F:zinc ion binding"/>
    <property type="evidence" value="ECO:0007669"/>
    <property type="project" value="UniProtKB-KW"/>
</dbReference>
<sequence length="337" mass="38106">MVTICLQCGDEGFSNAFVYCVKCLNFALHRYCLDEMPETLDEFVYWVCDHCEAESCGNVTTAKPKANVSHRKGPTSLVEEQGKVVASKGMEGEMGQQRLQHNGRKRKDVNSPLSTGSKEYSGTRARVENDRFHPAESNARRELIKSSDAVDKIPLIDKWNEKQMKGNYSVVNSRKEGAQKSLDVPQQAAVHQEPPSTSVELARPLIEPVWRGGFFIQNTYAVYDGLAAHLSTKVGLKVYEEAKLFPASLKLDMYPKADVWPKSFQKSQPSDGSIALYFFATEKRSGSEKLFDHLVRDMMRRELALKAIVENAELLIFTSNELPSNYWRQSKVYPHEQ</sequence>
<dbReference type="InterPro" id="IPR056280">
    <property type="entry name" value="AIPP2-like_SPOC"/>
</dbReference>
<dbReference type="InterPro" id="IPR019786">
    <property type="entry name" value="Zinc_finger_PHD-type_CS"/>
</dbReference>
<protein>
    <submittedName>
        <fullName evidence="8">OLC1v1016654C4</fullName>
    </submittedName>
</protein>
<dbReference type="PANTHER" id="PTHR33304:SF18">
    <property type="entry name" value="CHROMATIN REGULATOR PHD FAMILY-RELATED"/>
    <property type="match status" value="1"/>
</dbReference>
<dbReference type="InterPro" id="IPR013083">
    <property type="entry name" value="Znf_RING/FYVE/PHD"/>
</dbReference>
<dbReference type="PROSITE" id="PS01359">
    <property type="entry name" value="ZF_PHD_1"/>
    <property type="match status" value="1"/>
</dbReference>
<gene>
    <name evidence="8" type="ORF">OLC1_LOCUS22151</name>
</gene>
<evidence type="ECO:0000259" key="7">
    <source>
        <dbReference type="Pfam" id="PF23121"/>
    </source>
</evidence>